<feature type="region of interest" description="Disordered" evidence="6">
    <location>
        <begin position="1"/>
        <end position="134"/>
    </location>
</feature>
<dbReference type="GO" id="GO:0006260">
    <property type="term" value="P:DNA replication"/>
    <property type="evidence" value="ECO:0007669"/>
    <property type="project" value="UniProtKB-UniRule"/>
</dbReference>
<feature type="domain" description="Origin recognition complex subunit 2 RecA-like" evidence="7">
    <location>
        <begin position="240"/>
        <end position="411"/>
    </location>
</feature>
<sequence length="608" mass="67098">MSKRRGPVDSGDEDSPTPKKLRRTPATDDEDDDDDIPQAESPLGRKSILKTTPSKSHGSRSVQATPSSLRKVLFSTTTRPEDNEEEDEQDESEAEGEATPIASQNDRSARKRSQRTLFDQAEGGLLSDGSDDGQDEALAIAILGGEDEDEDDIVVTEAADDGSPTAAKSTKARGRRKGRRKEKSPSPLPEDLPPHELYFYQNKTGTNKTSSNMLPAGLLLNHDDYFAQMSEYRDPHAADIERLKRLHRRAFDQWTFELEEGFNLCFYGYGSKRKIAMEFAEFLYHHDHQEDPPKIIVANAYTPGFTVRDILTSLANAALPRTTKLPAQPGPMLDAILSALSARPPSSPNLYLIIHSLDHANLRKGTTSQLQLARLAAHPAIALLATCDTLNFPLMWDVTLSKQLRFLHHDATTFEPYAAELDVVEYVNLLLGRSSRRLGGKDGVGYVLKSLPENARSLFRILVAEQLALADSGGGGGDDDHLGGGGGDDDSDAEDPLGMSDSDEAAAEQQATPSRRGRGRPARPKPKKPARRPAAPRPAPSTFGIEYRTLYHKAVEEFVCSSEVNFRTLLKEFHDHQMVESRRDGLGTERLSIPFRREELEGILEELV</sequence>
<feature type="region of interest" description="Disordered" evidence="6">
    <location>
        <begin position="156"/>
        <end position="195"/>
    </location>
</feature>
<proteinExistence type="inferred from homology"/>
<keyword evidence="9" id="KW-1185">Reference proteome</keyword>
<accession>A0A6J3M5D1</accession>
<feature type="region of interest" description="Disordered" evidence="6">
    <location>
        <begin position="472"/>
        <end position="542"/>
    </location>
</feature>
<keyword evidence="3 5" id="KW-0235">DNA replication</keyword>
<evidence type="ECO:0000259" key="7">
    <source>
        <dbReference type="Pfam" id="PF04084"/>
    </source>
</evidence>
<protein>
    <recommendedName>
        <fullName evidence="5">Origin recognition complex subunit 2</fullName>
    </recommendedName>
</protein>
<dbReference type="GO" id="GO:0005664">
    <property type="term" value="C:nuclear origin of replication recognition complex"/>
    <property type="evidence" value="ECO:0007669"/>
    <property type="project" value="UniProtKB-UniRule"/>
</dbReference>
<dbReference type="PANTHER" id="PTHR14052">
    <property type="entry name" value="ORIGIN RECOGNITION COMPLEX SUBUNIT 2"/>
    <property type="match status" value="1"/>
</dbReference>
<dbReference type="Pfam" id="PF24882">
    <property type="entry name" value="WHD_ORC2"/>
    <property type="match status" value="1"/>
</dbReference>
<dbReference type="AlphaFoldDB" id="A0A6J3M5D1"/>
<evidence type="ECO:0000256" key="2">
    <source>
        <dbReference type="ARBA" id="ARBA00007421"/>
    </source>
</evidence>
<organism evidence="10">
    <name type="scientific">Dissoconium aciculare CBS 342.82</name>
    <dbReference type="NCBI Taxonomy" id="1314786"/>
    <lineage>
        <taxon>Eukaryota</taxon>
        <taxon>Fungi</taxon>
        <taxon>Dikarya</taxon>
        <taxon>Ascomycota</taxon>
        <taxon>Pezizomycotina</taxon>
        <taxon>Dothideomycetes</taxon>
        <taxon>Dothideomycetidae</taxon>
        <taxon>Mycosphaerellales</taxon>
        <taxon>Dissoconiaceae</taxon>
        <taxon>Dissoconium</taxon>
    </lineage>
</organism>
<gene>
    <name evidence="10" type="ORF">K489DRAFT_409862</name>
</gene>
<reference evidence="10" key="1">
    <citation type="submission" date="2020-01" db="EMBL/GenBank/DDBJ databases">
        <authorList>
            <consortium name="DOE Joint Genome Institute"/>
            <person name="Haridas S."/>
            <person name="Albert R."/>
            <person name="Binder M."/>
            <person name="Bloem J."/>
            <person name="Labutti K."/>
            <person name="Salamov A."/>
            <person name="Andreopoulos B."/>
            <person name="Baker S.E."/>
            <person name="Barry K."/>
            <person name="Bills G."/>
            <person name="Bluhm B.H."/>
            <person name="Cannon C."/>
            <person name="Castanera R."/>
            <person name="Culley D.E."/>
            <person name="Daum C."/>
            <person name="Ezra D."/>
            <person name="Gonzalez J.B."/>
            <person name="Henrissat B."/>
            <person name="Kuo A."/>
            <person name="Liang C."/>
            <person name="Lipzen A."/>
            <person name="Lutzoni F."/>
            <person name="Magnuson J."/>
            <person name="Mondo S."/>
            <person name="Nolan M."/>
            <person name="Ohm R."/>
            <person name="Pangilinan J."/>
            <person name="Park H.-J."/>
            <person name="Ramirez L."/>
            <person name="Alfaro M."/>
            <person name="Sun H."/>
            <person name="Tritt A."/>
            <person name="Yoshinaga Y."/>
            <person name="Zwiers L.-H."/>
            <person name="Turgeon B.G."/>
            <person name="Goodwin S.B."/>
            <person name="Spatafora J.W."/>
            <person name="Crous P.W."/>
            <person name="Grigoriev I.V."/>
        </authorList>
    </citation>
    <scope>NUCLEOTIDE SEQUENCE</scope>
    <source>
        <strain evidence="10">CBS 342.82</strain>
    </source>
</reference>
<comment type="function">
    <text evidence="5">Component of the origin recognition complex (ORC) that binds origins of replication. DNA-binding is ATP-dependent. ORC is required to assemble the pre-replication complex necessary to initiate DNA replication.</text>
</comment>
<feature type="compositionally biased region" description="Polar residues" evidence="6">
    <location>
        <begin position="49"/>
        <end position="78"/>
    </location>
</feature>
<keyword evidence="4 5" id="KW-0539">Nucleus</keyword>
<dbReference type="GeneID" id="54365435"/>
<evidence type="ECO:0000256" key="3">
    <source>
        <dbReference type="ARBA" id="ARBA00022705"/>
    </source>
</evidence>
<comment type="subcellular location">
    <subcellularLocation>
        <location evidence="1 5">Nucleus</location>
    </subcellularLocation>
</comment>
<feature type="compositionally biased region" description="Acidic residues" evidence="6">
    <location>
        <begin position="82"/>
        <end position="96"/>
    </location>
</feature>
<dbReference type="InterPro" id="IPR007220">
    <property type="entry name" value="ORC2"/>
</dbReference>
<evidence type="ECO:0000259" key="8">
    <source>
        <dbReference type="Pfam" id="PF24882"/>
    </source>
</evidence>
<evidence type="ECO:0000256" key="1">
    <source>
        <dbReference type="ARBA" id="ARBA00004123"/>
    </source>
</evidence>
<feature type="compositionally biased region" description="Basic residues" evidence="6">
    <location>
        <begin position="170"/>
        <end position="182"/>
    </location>
</feature>
<feature type="domain" description="Origin recognition complex subunit 2 winged-helix" evidence="8">
    <location>
        <begin position="540"/>
        <end position="599"/>
    </location>
</feature>
<evidence type="ECO:0000313" key="10">
    <source>
        <dbReference type="RefSeq" id="XP_033459770.1"/>
    </source>
</evidence>
<evidence type="ECO:0000256" key="4">
    <source>
        <dbReference type="ARBA" id="ARBA00023242"/>
    </source>
</evidence>
<dbReference type="Proteomes" id="UP000504637">
    <property type="component" value="Unplaced"/>
</dbReference>
<feature type="compositionally biased region" description="Acidic residues" evidence="6">
    <location>
        <begin position="27"/>
        <end position="37"/>
    </location>
</feature>
<dbReference type="PANTHER" id="PTHR14052:SF0">
    <property type="entry name" value="ORIGIN RECOGNITION COMPLEX SUBUNIT 2"/>
    <property type="match status" value="1"/>
</dbReference>
<dbReference type="RefSeq" id="XP_033459770.1">
    <property type="nucleotide sequence ID" value="XM_033607636.1"/>
</dbReference>
<dbReference type="GO" id="GO:0003688">
    <property type="term" value="F:DNA replication origin binding"/>
    <property type="evidence" value="ECO:0007669"/>
    <property type="project" value="UniProtKB-UniRule"/>
</dbReference>
<dbReference type="OrthoDB" id="346673at2759"/>
<comment type="subunit">
    <text evidence="5">Component of the origin recognition complex (ORC).</text>
</comment>
<reference evidence="10" key="2">
    <citation type="submission" date="2020-04" db="EMBL/GenBank/DDBJ databases">
        <authorList>
            <consortium name="NCBI Genome Project"/>
        </authorList>
    </citation>
    <scope>NUCLEOTIDE SEQUENCE</scope>
    <source>
        <strain evidence="10">CBS 342.82</strain>
    </source>
</reference>
<feature type="compositionally biased region" description="Basic residues" evidence="6">
    <location>
        <begin position="515"/>
        <end position="531"/>
    </location>
</feature>
<evidence type="ECO:0000256" key="6">
    <source>
        <dbReference type="SAM" id="MobiDB-lite"/>
    </source>
</evidence>
<reference evidence="10" key="3">
    <citation type="submission" date="2025-08" db="UniProtKB">
        <authorList>
            <consortium name="RefSeq"/>
        </authorList>
    </citation>
    <scope>IDENTIFICATION</scope>
    <source>
        <strain evidence="10">CBS 342.82</strain>
    </source>
</reference>
<evidence type="ECO:0000313" key="9">
    <source>
        <dbReference type="Proteomes" id="UP000504637"/>
    </source>
</evidence>
<name>A0A6J3M5D1_9PEZI</name>
<dbReference type="InterPro" id="IPR056772">
    <property type="entry name" value="RecA-like_ORC2"/>
</dbReference>
<dbReference type="Pfam" id="PF04084">
    <property type="entry name" value="RecA-like_ORC2"/>
    <property type="match status" value="1"/>
</dbReference>
<feature type="compositionally biased region" description="Acidic residues" evidence="6">
    <location>
        <begin position="487"/>
        <end position="506"/>
    </location>
</feature>
<dbReference type="InterPro" id="IPR056773">
    <property type="entry name" value="WHD_ORC2"/>
</dbReference>
<comment type="similarity">
    <text evidence="2 5">Belongs to the ORC2 family.</text>
</comment>
<evidence type="ECO:0000256" key="5">
    <source>
        <dbReference type="RuleBase" id="RU368084"/>
    </source>
</evidence>